<dbReference type="RefSeq" id="WP_081419739.1">
    <property type="nucleotide sequence ID" value="NZ_BBYA01000002.1"/>
</dbReference>
<proteinExistence type="inferred from homology"/>
<dbReference type="EMBL" id="LGCK01000010">
    <property type="protein sequence ID" value="KPL71754.1"/>
    <property type="molecule type" value="Genomic_DNA"/>
</dbReference>
<evidence type="ECO:0000313" key="6">
    <source>
        <dbReference type="EMBL" id="KPL71754.1"/>
    </source>
</evidence>
<comment type="similarity">
    <text evidence="2">Belongs to the bacterial solute-binding protein 5 family.</text>
</comment>
<gene>
    <name evidence="6" type="ORF">ADM99_09940</name>
</gene>
<accession>A0A0N8GL80</accession>
<dbReference type="STRING" id="229920.ADM99_09940"/>
<evidence type="ECO:0000256" key="2">
    <source>
        <dbReference type="ARBA" id="ARBA00005695"/>
    </source>
</evidence>
<dbReference type="Pfam" id="PF00496">
    <property type="entry name" value="SBP_bac_5"/>
    <property type="match status" value="1"/>
</dbReference>
<comment type="caution">
    <text evidence="6">The sequence shown here is derived from an EMBL/GenBank/DDBJ whole genome shotgun (WGS) entry which is preliminary data.</text>
</comment>
<evidence type="ECO:0000256" key="4">
    <source>
        <dbReference type="ARBA" id="ARBA00022729"/>
    </source>
</evidence>
<dbReference type="Gene3D" id="3.10.105.10">
    <property type="entry name" value="Dipeptide-binding Protein, Domain 3"/>
    <property type="match status" value="1"/>
</dbReference>
<dbReference type="PANTHER" id="PTHR30290:SF9">
    <property type="entry name" value="OLIGOPEPTIDE-BINDING PROTEIN APPA"/>
    <property type="match status" value="1"/>
</dbReference>
<dbReference type="CDD" id="cd08513">
    <property type="entry name" value="PBP2_thermophilic_Hb8_like"/>
    <property type="match status" value="1"/>
</dbReference>
<dbReference type="InterPro" id="IPR023765">
    <property type="entry name" value="SBP_5_CS"/>
</dbReference>
<dbReference type="GO" id="GO:0042597">
    <property type="term" value="C:periplasmic space"/>
    <property type="evidence" value="ECO:0007669"/>
    <property type="project" value="UniProtKB-ARBA"/>
</dbReference>
<sequence>MMKNLRWQFVIIFLTGLVIGILLLGEQKDVGSLAATPRPAQGGIYTEAVVGNLQRLNPLLDSKNQPDRDIDRLLFNGLVKFDSRGLPKADLAESWGISQDGTTYNFTLRKDLKWHDGQPVTADDVIFTVETMRQGTPTLSSDLQDFWKSVEVKGSGLNLQFRLKEAFSPFLDYVTFGILPKHLLNGLSGDAFVNSPFNLQPVGTGPFQFERLIVDNGNITGLVLRAYKDYHGQKPNLSQIVFLFYPDSIGALTAYKENRAQGISQLTPDVLPQALNYPNLALYSGRKPELTILLLNLKNTEVPFFQEKVVRKAIMQSLNRQWMIDNLLQGQAIIADGPIFPGTWAFYDGIKPVAFEPEIATRNLKEAGWVLAGETDTVRSKKDVFLKFKLSVPDIDRYKNLAGAIQRDLAAVGIQVDLEVMPFESLMSDRLNTRSYQAALVDLSMSKSPDPDPYPFWDQSQSTGGQNYSQWDQRVASEMVEQARITTDIDERMRLYRNFQLIFEDEIPAIPMFYPVYTWGADNTIRGVRMGPLYDSSDRFNNVTDWYLSLNPITVQVTPTP</sequence>
<comment type="subcellular location">
    <subcellularLocation>
        <location evidence="1">Cell membrane</location>
        <topology evidence="1">Lipid-anchor</topology>
    </subcellularLocation>
</comment>
<evidence type="ECO:0000256" key="3">
    <source>
        <dbReference type="ARBA" id="ARBA00022448"/>
    </source>
</evidence>
<dbReference type="Gene3D" id="3.90.76.10">
    <property type="entry name" value="Dipeptide-binding Protein, Domain 1"/>
    <property type="match status" value="1"/>
</dbReference>
<dbReference type="Proteomes" id="UP000050430">
    <property type="component" value="Unassembled WGS sequence"/>
</dbReference>
<evidence type="ECO:0000313" key="7">
    <source>
        <dbReference type="Proteomes" id="UP000050430"/>
    </source>
</evidence>
<dbReference type="SUPFAM" id="SSF53850">
    <property type="entry name" value="Periplasmic binding protein-like II"/>
    <property type="match status" value="1"/>
</dbReference>
<dbReference type="GO" id="GO:0015833">
    <property type="term" value="P:peptide transport"/>
    <property type="evidence" value="ECO:0007669"/>
    <property type="project" value="TreeGrafter"/>
</dbReference>
<organism evidence="6 7">
    <name type="scientific">Leptolinea tardivitalis</name>
    <dbReference type="NCBI Taxonomy" id="229920"/>
    <lineage>
        <taxon>Bacteria</taxon>
        <taxon>Bacillati</taxon>
        <taxon>Chloroflexota</taxon>
        <taxon>Anaerolineae</taxon>
        <taxon>Anaerolineales</taxon>
        <taxon>Anaerolineaceae</taxon>
        <taxon>Leptolinea</taxon>
    </lineage>
</organism>
<evidence type="ECO:0000256" key="1">
    <source>
        <dbReference type="ARBA" id="ARBA00004193"/>
    </source>
</evidence>
<keyword evidence="3" id="KW-0813">Transport</keyword>
<dbReference type="AlphaFoldDB" id="A0A0N8GL80"/>
<dbReference type="InterPro" id="IPR030678">
    <property type="entry name" value="Peptide/Ni-bd"/>
</dbReference>
<dbReference type="InterPro" id="IPR039424">
    <property type="entry name" value="SBP_5"/>
</dbReference>
<dbReference type="GO" id="GO:1904680">
    <property type="term" value="F:peptide transmembrane transporter activity"/>
    <property type="evidence" value="ECO:0007669"/>
    <property type="project" value="TreeGrafter"/>
</dbReference>
<dbReference type="PROSITE" id="PS01040">
    <property type="entry name" value="SBP_BACTERIAL_5"/>
    <property type="match status" value="1"/>
</dbReference>
<dbReference type="GO" id="GO:0043190">
    <property type="term" value="C:ATP-binding cassette (ABC) transporter complex"/>
    <property type="evidence" value="ECO:0007669"/>
    <property type="project" value="InterPro"/>
</dbReference>
<protein>
    <recommendedName>
        <fullName evidence="5">Solute-binding protein family 5 domain-containing protein</fullName>
    </recommendedName>
</protein>
<feature type="domain" description="Solute-binding protein family 5" evidence="5">
    <location>
        <begin position="88"/>
        <end position="460"/>
    </location>
</feature>
<reference evidence="6 7" key="1">
    <citation type="submission" date="2015-07" db="EMBL/GenBank/DDBJ databases">
        <title>Genome sequence of Leptolinea tardivitalis DSM 16556.</title>
        <authorList>
            <person name="Hemp J."/>
            <person name="Ward L.M."/>
            <person name="Pace L.A."/>
            <person name="Fischer W.W."/>
        </authorList>
    </citation>
    <scope>NUCLEOTIDE SEQUENCE [LARGE SCALE GENOMIC DNA]</scope>
    <source>
        <strain evidence="6 7">YMTK-2</strain>
    </source>
</reference>
<keyword evidence="7" id="KW-1185">Reference proteome</keyword>
<name>A0A0N8GL80_9CHLR</name>
<dbReference type="PANTHER" id="PTHR30290">
    <property type="entry name" value="PERIPLASMIC BINDING COMPONENT OF ABC TRANSPORTER"/>
    <property type="match status" value="1"/>
</dbReference>
<dbReference type="PIRSF" id="PIRSF002741">
    <property type="entry name" value="MppA"/>
    <property type="match status" value="1"/>
</dbReference>
<evidence type="ECO:0000259" key="5">
    <source>
        <dbReference type="Pfam" id="PF00496"/>
    </source>
</evidence>
<keyword evidence="4" id="KW-0732">Signal</keyword>
<dbReference type="InterPro" id="IPR000914">
    <property type="entry name" value="SBP_5_dom"/>
</dbReference>
<dbReference type="OrthoDB" id="9796817at2"/>
<dbReference type="Gene3D" id="3.40.190.10">
    <property type="entry name" value="Periplasmic binding protein-like II"/>
    <property type="match status" value="1"/>
</dbReference>